<proteinExistence type="predicted"/>
<protein>
    <submittedName>
        <fullName evidence="8">Putative integral membrane protein</fullName>
    </submittedName>
</protein>
<evidence type="ECO:0000256" key="3">
    <source>
        <dbReference type="ARBA" id="ARBA00022692"/>
    </source>
</evidence>
<organism evidence="8 9">
    <name type="scientific">Streptomyces himastatinicus ATCC 53653</name>
    <dbReference type="NCBI Taxonomy" id="457427"/>
    <lineage>
        <taxon>Bacteria</taxon>
        <taxon>Bacillati</taxon>
        <taxon>Actinomycetota</taxon>
        <taxon>Actinomycetes</taxon>
        <taxon>Kitasatosporales</taxon>
        <taxon>Streptomycetaceae</taxon>
        <taxon>Streptomyces</taxon>
        <taxon>Streptomyces violaceusniger group</taxon>
    </lineage>
</organism>
<feature type="domain" description="Type II secretion system protein GspF" evidence="7">
    <location>
        <begin position="59"/>
        <end position="178"/>
    </location>
</feature>
<evidence type="ECO:0000256" key="4">
    <source>
        <dbReference type="ARBA" id="ARBA00022989"/>
    </source>
</evidence>
<evidence type="ECO:0000256" key="6">
    <source>
        <dbReference type="SAM" id="Phobius"/>
    </source>
</evidence>
<dbReference type="InterPro" id="IPR018076">
    <property type="entry name" value="T2SS_GspF_dom"/>
</dbReference>
<keyword evidence="5 6" id="KW-0472">Membrane</keyword>
<dbReference type="STRING" id="457427.SSOG_04664"/>
<keyword evidence="9" id="KW-1185">Reference proteome</keyword>
<feature type="transmembrane region" description="Helical" evidence="6">
    <location>
        <begin position="163"/>
        <end position="183"/>
    </location>
</feature>
<feature type="transmembrane region" description="Helical" evidence="6">
    <location>
        <begin position="13"/>
        <end position="38"/>
    </location>
</feature>
<evidence type="ECO:0000256" key="1">
    <source>
        <dbReference type="ARBA" id="ARBA00004651"/>
    </source>
</evidence>
<comment type="subcellular location">
    <subcellularLocation>
        <location evidence="1">Cell membrane</location>
        <topology evidence="1">Multi-pass membrane protein</topology>
    </subcellularLocation>
</comment>
<keyword evidence="3 6" id="KW-0812">Transmembrane</keyword>
<keyword evidence="2" id="KW-1003">Cell membrane</keyword>
<dbReference type="Proteomes" id="UP000003963">
    <property type="component" value="Unassembled WGS sequence"/>
</dbReference>
<gene>
    <name evidence="8" type="ORF">SSOG_04664</name>
</gene>
<dbReference type="PANTHER" id="PTHR35007:SF4">
    <property type="entry name" value="CONSERVED TRANSMEMBRANE PROTEIN-RELATED"/>
    <property type="match status" value="1"/>
</dbReference>
<evidence type="ECO:0000313" key="8">
    <source>
        <dbReference type="EMBL" id="EFL24950.1"/>
    </source>
</evidence>
<evidence type="ECO:0000313" key="9">
    <source>
        <dbReference type="Proteomes" id="UP000003963"/>
    </source>
</evidence>
<dbReference type="Pfam" id="PF00482">
    <property type="entry name" value="T2SSF"/>
    <property type="match status" value="1"/>
</dbReference>
<evidence type="ECO:0000256" key="5">
    <source>
        <dbReference type="ARBA" id="ARBA00023136"/>
    </source>
</evidence>
<evidence type="ECO:0000259" key="7">
    <source>
        <dbReference type="Pfam" id="PF00482"/>
    </source>
</evidence>
<dbReference type="GO" id="GO:0005886">
    <property type="term" value="C:plasma membrane"/>
    <property type="evidence" value="ECO:0007669"/>
    <property type="project" value="UniProtKB-SubCell"/>
</dbReference>
<dbReference type="HOGENOM" id="CLU_065779_4_0_11"/>
<dbReference type="AlphaFoldDB" id="D9WBJ4"/>
<feature type="transmembrane region" description="Helical" evidence="6">
    <location>
        <begin position="195"/>
        <end position="214"/>
    </location>
</feature>
<evidence type="ECO:0000256" key="2">
    <source>
        <dbReference type="ARBA" id="ARBA00022475"/>
    </source>
</evidence>
<name>D9WBJ4_9ACTN</name>
<accession>D9WBJ4</accession>
<keyword evidence="4 6" id="KW-1133">Transmembrane helix</keyword>
<dbReference type="EMBL" id="GG657754">
    <property type="protein sequence ID" value="EFL24950.1"/>
    <property type="molecule type" value="Genomic_DNA"/>
</dbReference>
<dbReference type="PANTHER" id="PTHR35007">
    <property type="entry name" value="INTEGRAL MEMBRANE PROTEIN-RELATED"/>
    <property type="match status" value="1"/>
</dbReference>
<reference evidence="8 9" key="1">
    <citation type="submission" date="2009-02" db="EMBL/GenBank/DDBJ databases">
        <title>Annotation of Streptomyces hygroscopicus strain ATCC 53653.</title>
        <authorList>
            <consortium name="The Broad Institute Genome Sequencing Platform"/>
            <consortium name="Broad Institute Microbial Sequencing Center"/>
            <person name="Fischbach M."/>
            <person name="Godfrey P."/>
            <person name="Ward D."/>
            <person name="Young S."/>
            <person name="Zeng Q."/>
            <person name="Koehrsen M."/>
            <person name="Alvarado L."/>
            <person name="Berlin A.M."/>
            <person name="Bochicchio J."/>
            <person name="Borenstein D."/>
            <person name="Chapman S.B."/>
            <person name="Chen Z."/>
            <person name="Engels R."/>
            <person name="Freedman E."/>
            <person name="Gellesch M."/>
            <person name="Goldberg J."/>
            <person name="Griggs A."/>
            <person name="Gujja S."/>
            <person name="Heilman E.R."/>
            <person name="Heiman D.I."/>
            <person name="Hepburn T.A."/>
            <person name="Howarth C."/>
            <person name="Jen D."/>
            <person name="Larson L."/>
            <person name="Lewis B."/>
            <person name="Mehta T."/>
            <person name="Park D."/>
            <person name="Pearson M."/>
            <person name="Richards J."/>
            <person name="Roberts A."/>
            <person name="Saif S."/>
            <person name="Shea T.D."/>
            <person name="Shenoy N."/>
            <person name="Sisk P."/>
            <person name="Stolte C."/>
            <person name="Sykes S.N."/>
            <person name="Thomson T."/>
            <person name="Walk T."/>
            <person name="White J."/>
            <person name="Yandava C."/>
            <person name="Straight P."/>
            <person name="Clardy J."/>
            <person name="Hung D."/>
            <person name="Kolter R."/>
            <person name="Mekalanos J."/>
            <person name="Walker S."/>
            <person name="Walsh C.T."/>
            <person name="Wieland-Brown L.C."/>
            <person name="Haas B."/>
            <person name="Nusbaum C."/>
            <person name="Birren B."/>
        </authorList>
    </citation>
    <scope>NUCLEOTIDE SEQUENCE [LARGE SCALE GENOMIC DNA]</scope>
    <source>
        <strain evidence="8 9">ATCC 53653</strain>
    </source>
</reference>
<sequence length="230" mass="23810">MGRELLCLPVGCVLAALGASALPLFAAVAAVPVVGRWLRTRERVRARDRRATGVIELCGTVAGELRAGRQPGEALLSVPSGDLGERWGLVSAAARFGGDVPEALRRAARQPGAEGLTGVAACWQVAVDEGAGLAAGLDRVASALRAEREQREILRARLAGPKVTVAVLAVLPAFGLVMGAALGTEPLHQLLHTPVGLGCLLGGCLLEWAGFVWLRRSMRAALAPGKAVGR</sequence>